<protein>
    <submittedName>
        <fullName evidence="13">Beta-amyrin 28-oxidase</fullName>
    </submittedName>
</protein>
<evidence type="ECO:0000256" key="1">
    <source>
        <dbReference type="ARBA" id="ARBA00001971"/>
    </source>
</evidence>
<evidence type="ECO:0000256" key="11">
    <source>
        <dbReference type="RuleBase" id="RU000461"/>
    </source>
</evidence>
<dbReference type="CDD" id="cd11043">
    <property type="entry name" value="CYP90-like"/>
    <property type="match status" value="1"/>
</dbReference>
<dbReference type="Proteomes" id="UP001237642">
    <property type="component" value="Unassembled WGS sequence"/>
</dbReference>
<dbReference type="PANTHER" id="PTHR24286">
    <property type="entry name" value="CYTOCHROME P450 26"/>
    <property type="match status" value="1"/>
</dbReference>
<evidence type="ECO:0000256" key="5">
    <source>
        <dbReference type="ARBA" id="ARBA00022723"/>
    </source>
</evidence>
<dbReference type="GO" id="GO:0005506">
    <property type="term" value="F:iron ion binding"/>
    <property type="evidence" value="ECO:0007669"/>
    <property type="project" value="InterPro"/>
</dbReference>
<dbReference type="GO" id="GO:0004497">
    <property type="term" value="F:monooxygenase activity"/>
    <property type="evidence" value="ECO:0007669"/>
    <property type="project" value="UniProtKB-KW"/>
</dbReference>
<dbReference type="GO" id="GO:0009805">
    <property type="term" value="P:coumarin biosynthetic process"/>
    <property type="evidence" value="ECO:0007669"/>
    <property type="project" value="UniProtKB-ARBA"/>
</dbReference>
<evidence type="ECO:0000256" key="12">
    <source>
        <dbReference type="SAM" id="Phobius"/>
    </source>
</evidence>
<evidence type="ECO:0000256" key="10">
    <source>
        <dbReference type="PIRSR" id="PIRSR602401-1"/>
    </source>
</evidence>
<keyword evidence="7 11" id="KW-0560">Oxidoreductase</keyword>
<keyword evidence="8 10" id="KW-0408">Iron</keyword>
<evidence type="ECO:0000256" key="7">
    <source>
        <dbReference type="ARBA" id="ARBA00023002"/>
    </source>
</evidence>
<keyword evidence="5 10" id="KW-0479">Metal-binding</keyword>
<dbReference type="AlphaFoldDB" id="A0AAD8HRF5"/>
<organism evidence="13 14">
    <name type="scientific">Heracleum sosnowskyi</name>
    <dbReference type="NCBI Taxonomy" id="360622"/>
    <lineage>
        <taxon>Eukaryota</taxon>
        <taxon>Viridiplantae</taxon>
        <taxon>Streptophyta</taxon>
        <taxon>Embryophyta</taxon>
        <taxon>Tracheophyta</taxon>
        <taxon>Spermatophyta</taxon>
        <taxon>Magnoliopsida</taxon>
        <taxon>eudicotyledons</taxon>
        <taxon>Gunneridae</taxon>
        <taxon>Pentapetalae</taxon>
        <taxon>asterids</taxon>
        <taxon>campanulids</taxon>
        <taxon>Apiales</taxon>
        <taxon>Apiaceae</taxon>
        <taxon>Apioideae</taxon>
        <taxon>apioid superclade</taxon>
        <taxon>Tordylieae</taxon>
        <taxon>Tordyliinae</taxon>
        <taxon>Heracleum</taxon>
    </lineage>
</organism>
<dbReference type="InterPro" id="IPR036396">
    <property type="entry name" value="Cyt_P450_sf"/>
</dbReference>
<keyword evidence="14" id="KW-1185">Reference proteome</keyword>
<evidence type="ECO:0000313" key="13">
    <source>
        <dbReference type="EMBL" id="KAK1371841.1"/>
    </source>
</evidence>
<dbReference type="Gene3D" id="1.10.630.10">
    <property type="entry name" value="Cytochrome P450"/>
    <property type="match status" value="1"/>
</dbReference>
<evidence type="ECO:0000313" key="14">
    <source>
        <dbReference type="Proteomes" id="UP001237642"/>
    </source>
</evidence>
<comment type="caution">
    <text evidence="13">The sequence shown here is derived from an EMBL/GenBank/DDBJ whole genome shotgun (WGS) entry which is preliminary data.</text>
</comment>
<feature type="binding site" description="axial binding residue" evidence="10">
    <location>
        <position position="429"/>
    </location>
    <ligand>
        <name>heme</name>
        <dbReference type="ChEBI" id="CHEBI:30413"/>
    </ligand>
    <ligandPart>
        <name>Fe</name>
        <dbReference type="ChEBI" id="CHEBI:18248"/>
    </ligandPart>
</feature>
<comment type="cofactor">
    <cofactor evidence="1 10">
        <name>heme</name>
        <dbReference type="ChEBI" id="CHEBI:30413"/>
    </cofactor>
</comment>
<dbReference type="GO" id="GO:0016705">
    <property type="term" value="F:oxidoreductase activity, acting on paired donors, with incorporation or reduction of molecular oxygen"/>
    <property type="evidence" value="ECO:0007669"/>
    <property type="project" value="InterPro"/>
</dbReference>
<keyword evidence="4 12" id="KW-0812">Transmembrane</keyword>
<keyword evidence="9 12" id="KW-0472">Membrane</keyword>
<evidence type="ECO:0000256" key="6">
    <source>
        <dbReference type="ARBA" id="ARBA00022989"/>
    </source>
</evidence>
<proteinExistence type="inferred from homology"/>
<dbReference type="GO" id="GO:0016125">
    <property type="term" value="P:sterol metabolic process"/>
    <property type="evidence" value="ECO:0007669"/>
    <property type="project" value="TreeGrafter"/>
</dbReference>
<dbReference type="PRINTS" id="PR00385">
    <property type="entry name" value="P450"/>
</dbReference>
<dbReference type="GO" id="GO:0020037">
    <property type="term" value="F:heme binding"/>
    <property type="evidence" value="ECO:0007669"/>
    <property type="project" value="InterPro"/>
</dbReference>
<keyword evidence="10 11" id="KW-0349">Heme</keyword>
<dbReference type="InterPro" id="IPR002401">
    <property type="entry name" value="Cyt_P450_E_grp-I"/>
</dbReference>
<reference evidence="13" key="2">
    <citation type="submission" date="2023-05" db="EMBL/GenBank/DDBJ databases">
        <authorList>
            <person name="Schelkunov M.I."/>
        </authorList>
    </citation>
    <scope>NUCLEOTIDE SEQUENCE</scope>
    <source>
        <strain evidence="13">Hsosn_3</strain>
        <tissue evidence="13">Leaf</tissue>
    </source>
</reference>
<dbReference type="Pfam" id="PF00067">
    <property type="entry name" value="p450"/>
    <property type="match status" value="1"/>
</dbReference>
<dbReference type="EMBL" id="JAUIZM010000008">
    <property type="protein sequence ID" value="KAK1371841.1"/>
    <property type="molecule type" value="Genomic_DNA"/>
</dbReference>
<keyword evidence="6 12" id="KW-1133">Transmembrane helix</keyword>
<dbReference type="PANTHER" id="PTHR24286:SF53">
    <property type="entry name" value="BETA-AMYRIN 28-OXIDASE-LIKE"/>
    <property type="match status" value="1"/>
</dbReference>
<dbReference type="SUPFAM" id="SSF48264">
    <property type="entry name" value="Cytochrome P450"/>
    <property type="match status" value="1"/>
</dbReference>
<accession>A0AAD8HRF5</accession>
<reference evidence="13" key="1">
    <citation type="submission" date="2023-02" db="EMBL/GenBank/DDBJ databases">
        <title>Genome of toxic invasive species Heracleum sosnowskyi carries increased number of genes despite the absence of recent whole-genome duplications.</title>
        <authorList>
            <person name="Schelkunov M."/>
            <person name="Shtratnikova V."/>
            <person name="Makarenko M."/>
            <person name="Klepikova A."/>
            <person name="Omelchenko D."/>
            <person name="Novikova G."/>
            <person name="Obukhova E."/>
            <person name="Bogdanov V."/>
            <person name="Penin A."/>
            <person name="Logacheva M."/>
        </authorList>
    </citation>
    <scope>NUCLEOTIDE SEQUENCE</scope>
    <source>
        <strain evidence="13">Hsosn_3</strain>
        <tissue evidence="13">Leaf</tissue>
    </source>
</reference>
<evidence type="ECO:0000256" key="8">
    <source>
        <dbReference type="ARBA" id="ARBA00023004"/>
    </source>
</evidence>
<comment type="similarity">
    <text evidence="3 11">Belongs to the cytochrome P450 family.</text>
</comment>
<dbReference type="InterPro" id="IPR001128">
    <property type="entry name" value="Cyt_P450"/>
</dbReference>
<sequence length="482" mass="55302">MMEAQTLAVILFPCMFPLLILSISLLFICRRTKSGFSNIKVPPGSSGWPVVGETFKFLFSGPENFISERRNKYSEDVFQTSLFGQKVTVFCGAQGNKFVFSKVFNPWWPISLRKIFLFPEFVDIPVNELSAVMHSYMHEILKPEALKQYIPVMDSMAREQVESKWEGNEVVKVHPLSKKYTFELAIKLFVDLVDVEHVTRLFKHFTLVTHGLFSVPINLPGTTYNQGIKGGKMVREELVKIVTERRKKLMAKNEISSTSSDSLSRIVLMTDENGKFMSEKEICNNIIGLVVASYEPTSSSVTFVLKYLAELPQIYREVHKELMEISKTKRDGELLKWEDIQKMRYTWSVVCESLRLTPPSHGGLRETDTDLSFAGFTIPKGWKASWTVLTTHKDPKYFPNPETFDPSRFEGKGPAPYTYVPFGGGPRMCPGREYARLEILVFIYNIITKFKLEIINPHEKIVFHSFPEPKEGLPLRLIRHKI</sequence>
<evidence type="ECO:0000256" key="2">
    <source>
        <dbReference type="ARBA" id="ARBA00004167"/>
    </source>
</evidence>
<gene>
    <name evidence="13" type="ORF">POM88_037933</name>
</gene>
<feature type="transmembrane region" description="Helical" evidence="12">
    <location>
        <begin position="6"/>
        <end position="28"/>
    </location>
</feature>
<comment type="subcellular location">
    <subcellularLocation>
        <location evidence="2">Membrane</location>
        <topology evidence="2">Single-pass membrane protein</topology>
    </subcellularLocation>
</comment>
<evidence type="ECO:0000256" key="9">
    <source>
        <dbReference type="ARBA" id="ARBA00023136"/>
    </source>
</evidence>
<evidence type="ECO:0000256" key="4">
    <source>
        <dbReference type="ARBA" id="ARBA00022692"/>
    </source>
</evidence>
<dbReference type="InterPro" id="IPR017972">
    <property type="entry name" value="Cyt_P450_CS"/>
</dbReference>
<evidence type="ECO:0000256" key="3">
    <source>
        <dbReference type="ARBA" id="ARBA00010617"/>
    </source>
</evidence>
<name>A0AAD8HRF5_9APIA</name>
<dbReference type="FunFam" id="1.10.630.10:FF:000022">
    <property type="entry name" value="Taxadiene 5-alpha hydroxylase"/>
    <property type="match status" value="1"/>
</dbReference>
<keyword evidence="11" id="KW-0503">Monooxygenase</keyword>
<dbReference type="PROSITE" id="PS00086">
    <property type="entry name" value="CYTOCHROME_P450"/>
    <property type="match status" value="1"/>
</dbReference>
<dbReference type="PRINTS" id="PR00463">
    <property type="entry name" value="EP450I"/>
</dbReference>
<dbReference type="GO" id="GO:0016020">
    <property type="term" value="C:membrane"/>
    <property type="evidence" value="ECO:0007669"/>
    <property type="project" value="UniProtKB-SubCell"/>
</dbReference>